<keyword evidence="4" id="KW-1185">Reference proteome</keyword>
<dbReference type="InterPro" id="IPR038726">
    <property type="entry name" value="PDDEXK_AddAB-type"/>
</dbReference>
<proteinExistence type="predicted"/>
<feature type="compositionally biased region" description="Pro residues" evidence="1">
    <location>
        <begin position="686"/>
        <end position="700"/>
    </location>
</feature>
<organism evidence="3 4">
    <name type="scientific">Pelagovum pacificum</name>
    <dbReference type="NCBI Taxonomy" id="2588711"/>
    <lineage>
        <taxon>Bacteria</taxon>
        <taxon>Pseudomonadati</taxon>
        <taxon>Pseudomonadota</taxon>
        <taxon>Alphaproteobacteria</taxon>
        <taxon>Rhodobacterales</taxon>
        <taxon>Paracoccaceae</taxon>
        <taxon>Pelagovum</taxon>
    </lineage>
</organism>
<dbReference type="InterPro" id="IPR011604">
    <property type="entry name" value="PDDEXK-like_dom_sf"/>
</dbReference>
<accession>A0A5C5GH55</accession>
<sequence length="973" mass="106806">MIFPESTGPRVFALPPGVDFGTELVRGLRERSSHLPPEHVARIELYLNTRRMQRRIRDVYDAGPPMLLPRLRLVTDLALAPVPGLTPPVGKMQRRLEIVRLVAALLDADPTLAPRSALFDLADSLSGLLDEMQGEGVDPDTLRQLDVSDQSEHWQRTLTFLNIVEPYFAGAVGAEARQRAAVERLSAQWTEAPPGQPMLIAGSTGSRGATAMFMEAVARLPQGAIVLPGFDFDLPRSVWESMTDGMSAEDHPQYRFRALFDRLGLSRRDVEPWTDAEPASASRNRLISLSLRPAPVTDAWQIEGPELRDIEGATSRVTLIEAPSPRSEAETIALVMRDAVEQGRSVSLISPDRMLTRQVEAALDRWLIVPDDSAGQPLSQTPTGRFLRHVGGLLTHRLTSEALLTLLKHPLCHGGSERGPHLLHTRELELHLRRHGPPFPNGDTLRAWAEKKPGREGWAAWLAARLDTIPAQDERDAPDHLALHLALAEAFAAGHGDGASQLWQRDAGRKAQEVLTEFGAHAAAAGTLSPLDYLSLFEGIIGGAEVRNPVTGHPLVRFWGTLESRVQGAEVVILGGLNEGSWPEVPSPDPWMNRSMRHKAGLLLPERRIGLSAHDYQQAVAGAEVVLSRASRSEDAATVPSRWINRLTNLMNGLPSNGGPEALAAMRARGALWVAKAARLSAPDRAVPPAPRPSPRPPVEARPKRLSVTQIQTLIRDPYAIYARNVLRLSALDPLVPEPDAPLRGIIIHSALERFIKAGHDPADPATRDQLVATARDALTDSCPWPAQRQLWLAGFERVADWFLETEVARRAVGTPSHFELRGKVHLGDPDFTLSCLADRLDLTEGGELILYDYKTGKPPTEKQQISFDRQLLLEAAMAARGAFAEVGPRRTVIAEFIGLGSSPAIVPAPMDEAPPDQVWEEFRALIRAWADPNRGYSARARAFTEESVGDYDHLARRGEWDGATDFTPEDIQ</sequence>
<evidence type="ECO:0000256" key="1">
    <source>
        <dbReference type="SAM" id="MobiDB-lite"/>
    </source>
</evidence>
<dbReference type="OrthoDB" id="9780606at2"/>
<evidence type="ECO:0000313" key="4">
    <source>
        <dbReference type="Proteomes" id="UP000314011"/>
    </source>
</evidence>
<dbReference type="Pfam" id="PF12705">
    <property type="entry name" value="PDDEXK_1"/>
    <property type="match status" value="1"/>
</dbReference>
<evidence type="ECO:0000259" key="2">
    <source>
        <dbReference type="Pfam" id="PF12705"/>
    </source>
</evidence>
<dbReference type="EMBL" id="VFFF01000001">
    <property type="protein sequence ID" value="TNY34092.1"/>
    <property type="molecule type" value="Genomic_DNA"/>
</dbReference>
<dbReference type="InterPro" id="IPR027417">
    <property type="entry name" value="P-loop_NTPase"/>
</dbReference>
<dbReference type="Proteomes" id="UP000314011">
    <property type="component" value="Unassembled WGS sequence"/>
</dbReference>
<reference evidence="3 4" key="1">
    <citation type="submission" date="2019-06" db="EMBL/GenBank/DDBJ databases">
        <title>Genome of new Rhodobacteraceae sp. SM1903.</title>
        <authorList>
            <person name="Ren X."/>
        </authorList>
    </citation>
    <scope>NUCLEOTIDE SEQUENCE [LARGE SCALE GENOMIC DNA]</scope>
    <source>
        <strain evidence="3 4">SM1903</strain>
    </source>
</reference>
<feature type="domain" description="PD-(D/E)XK endonuclease-like" evidence="2">
    <location>
        <begin position="705"/>
        <end position="933"/>
    </location>
</feature>
<dbReference type="RefSeq" id="WP_140195119.1">
    <property type="nucleotide sequence ID" value="NZ_CP065915.1"/>
</dbReference>
<comment type="caution">
    <text evidence="3">The sequence shown here is derived from an EMBL/GenBank/DDBJ whole genome shotgun (WGS) entry which is preliminary data.</text>
</comment>
<gene>
    <name evidence="3" type="ORF">FHY64_12760</name>
</gene>
<protein>
    <submittedName>
        <fullName evidence="3">Double-strand break repair protein AddB</fullName>
    </submittedName>
</protein>
<name>A0A5C5GH55_9RHOB</name>
<dbReference type="Gene3D" id="3.90.320.10">
    <property type="match status" value="1"/>
</dbReference>
<feature type="region of interest" description="Disordered" evidence="1">
    <location>
        <begin position="683"/>
        <end position="704"/>
    </location>
</feature>
<evidence type="ECO:0000313" key="3">
    <source>
        <dbReference type="EMBL" id="TNY34092.1"/>
    </source>
</evidence>
<dbReference type="SUPFAM" id="SSF52540">
    <property type="entry name" value="P-loop containing nucleoside triphosphate hydrolases"/>
    <property type="match status" value="1"/>
</dbReference>
<dbReference type="AlphaFoldDB" id="A0A5C5GH55"/>